<dbReference type="EMBL" id="KZ852039">
    <property type="protein sequence ID" value="RDH36000.1"/>
    <property type="molecule type" value="Genomic_DNA"/>
</dbReference>
<comment type="subcellular location">
    <subcellularLocation>
        <location evidence="1">Nucleus</location>
    </subcellularLocation>
</comment>
<dbReference type="GeneID" id="38132236"/>
<dbReference type="FunFam" id="3.30.160.60:FF:000646">
    <property type="entry name" value="Myeloid zinc finger 1"/>
    <property type="match status" value="1"/>
</dbReference>
<dbReference type="GO" id="GO:0008270">
    <property type="term" value="F:zinc ion binding"/>
    <property type="evidence" value="ECO:0007669"/>
    <property type="project" value="UniProtKB-KW"/>
</dbReference>
<evidence type="ECO:0000256" key="9">
    <source>
        <dbReference type="ARBA" id="ARBA00023242"/>
    </source>
</evidence>
<evidence type="ECO:0000256" key="2">
    <source>
        <dbReference type="ARBA" id="ARBA00022723"/>
    </source>
</evidence>
<feature type="region of interest" description="Disordered" evidence="11">
    <location>
        <begin position="1"/>
        <end position="45"/>
    </location>
</feature>
<keyword evidence="9" id="KW-0539">Nucleus</keyword>
<dbReference type="InterPro" id="IPR013087">
    <property type="entry name" value="Znf_C2H2_type"/>
</dbReference>
<keyword evidence="2" id="KW-0479">Metal-binding</keyword>
<feature type="domain" description="C2H2-type" evidence="12">
    <location>
        <begin position="183"/>
        <end position="205"/>
    </location>
</feature>
<evidence type="ECO:0000256" key="5">
    <source>
        <dbReference type="ARBA" id="ARBA00022833"/>
    </source>
</evidence>
<keyword evidence="8" id="KW-0804">Transcription</keyword>
<evidence type="ECO:0000313" key="14">
    <source>
        <dbReference type="Proteomes" id="UP000253729"/>
    </source>
</evidence>
<keyword evidence="6" id="KW-0805">Transcription regulation</keyword>
<dbReference type="AlphaFoldDB" id="A0A3F3Q9X5"/>
<keyword evidence="5" id="KW-0862">Zinc</keyword>
<dbReference type="Proteomes" id="UP000253729">
    <property type="component" value="Unassembled WGS sequence"/>
</dbReference>
<evidence type="ECO:0000256" key="1">
    <source>
        <dbReference type="ARBA" id="ARBA00004123"/>
    </source>
</evidence>
<feature type="compositionally biased region" description="Polar residues" evidence="11">
    <location>
        <begin position="17"/>
        <end position="45"/>
    </location>
</feature>
<dbReference type="GO" id="GO:0005634">
    <property type="term" value="C:nucleus"/>
    <property type="evidence" value="ECO:0007669"/>
    <property type="project" value="UniProtKB-SubCell"/>
</dbReference>
<dbReference type="PROSITE" id="PS00028">
    <property type="entry name" value="ZINC_FINGER_C2H2_1"/>
    <property type="match status" value="1"/>
</dbReference>
<evidence type="ECO:0000313" key="13">
    <source>
        <dbReference type="EMBL" id="RDH36000.1"/>
    </source>
</evidence>
<dbReference type="Gene3D" id="3.30.160.60">
    <property type="entry name" value="Classic Zinc Finger"/>
    <property type="match status" value="2"/>
</dbReference>
<dbReference type="SUPFAM" id="SSF57667">
    <property type="entry name" value="beta-beta-alpha zinc fingers"/>
    <property type="match status" value="1"/>
</dbReference>
<dbReference type="RefSeq" id="XP_026629022.1">
    <property type="nucleotide sequence ID" value="XM_026763880.1"/>
</dbReference>
<evidence type="ECO:0000256" key="10">
    <source>
        <dbReference type="PROSITE-ProRule" id="PRU00042"/>
    </source>
</evidence>
<dbReference type="SMART" id="SM00355">
    <property type="entry name" value="ZnF_C2H2"/>
    <property type="match status" value="2"/>
</dbReference>
<dbReference type="GO" id="GO:0003677">
    <property type="term" value="F:DNA binding"/>
    <property type="evidence" value="ECO:0007669"/>
    <property type="project" value="UniProtKB-KW"/>
</dbReference>
<evidence type="ECO:0000256" key="8">
    <source>
        <dbReference type="ARBA" id="ARBA00023163"/>
    </source>
</evidence>
<keyword evidence="14" id="KW-1185">Reference proteome</keyword>
<dbReference type="STRING" id="1341132.A0A3F3Q9X5"/>
<keyword evidence="3" id="KW-0677">Repeat</keyword>
<sequence length="213" mass="23466">MQNVPGRDSSSGRKAAYTNTSMPNTHGTECTGTLPTPTSLGQKTGENADFSSAVVDPTAAFQFSDPFNQILFGYPTAADPLHVINEYNPSQPAHPGLHEYQPGGEILEQLFLSRPPMVPLPEAAAVPPALTYGIRGGRGQEPMIPQLATLRCKWEGCTYSRSFNRREELLRHVRNLHVSPRSYPCETCGRRFNQSYNRAVHMRVHQMGGVSRG</sequence>
<reference evidence="13 14" key="1">
    <citation type="submission" date="2018-07" db="EMBL/GenBank/DDBJ databases">
        <title>The genomes of Aspergillus section Nigri reveals drivers in fungal speciation.</title>
        <authorList>
            <consortium name="DOE Joint Genome Institute"/>
            <person name="Vesth T.C."/>
            <person name="Nybo J."/>
            <person name="Theobald S."/>
            <person name="Brandl J."/>
            <person name="Frisvad J.C."/>
            <person name="Nielsen K.F."/>
            <person name="Lyhne E.K."/>
            <person name="Kogle M.E."/>
            <person name="Kuo A."/>
            <person name="Riley R."/>
            <person name="Clum A."/>
            <person name="Nolan M."/>
            <person name="Lipzen A."/>
            <person name="Salamov A."/>
            <person name="Henrissat B."/>
            <person name="Wiebenga A."/>
            <person name="De vries R.P."/>
            <person name="Grigoriev I.V."/>
            <person name="Mortensen U.H."/>
            <person name="Andersen M.R."/>
            <person name="Baker S.E."/>
        </authorList>
    </citation>
    <scope>NUCLEOTIDE SEQUENCE [LARGE SCALE GENOMIC DNA]</scope>
    <source>
        <strain evidence="13 14">CBS 139.54b</strain>
    </source>
</reference>
<keyword evidence="7" id="KW-0238">DNA-binding</keyword>
<evidence type="ECO:0000256" key="4">
    <source>
        <dbReference type="ARBA" id="ARBA00022771"/>
    </source>
</evidence>
<evidence type="ECO:0000256" key="7">
    <source>
        <dbReference type="ARBA" id="ARBA00023125"/>
    </source>
</evidence>
<dbReference type="Pfam" id="PF00096">
    <property type="entry name" value="zf-C2H2"/>
    <property type="match status" value="1"/>
</dbReference>
<organism evidence="13 14">
    <name type="scientific">Aspergillus welwitschiae</name>
    <dbReference type="NCBI Taxonomy" id="1341132"/>
    <lineage>
        <taxon>Eukaryota</taxon>
        <taxon>Fungi</taxon>
        <taxon>Dikarya</taxon>
        <taxon>Ascomycota</taxon>
        <taxon>Pezizomycotina</taxon>
        <taxon>Eurotiomycetes</taxon>
        <taxon>Eurotiomycetidae</taxon>
        <taxon>Eurotiales</taxon>
        <taxon>Aspergillaceae</taxon>
        <taxon>Aspergillus</taxon>
        <taxon>Aspergillus subgen. Circumdati</taxon>
    </lineage>
</organism>
<protein>
    <recommendedName>
        <fullName evidence="12">C2H2-type domain-containing protein</fullName>
    </recommendedName>
</protein>
<accession>A0A3F3Q9X5</accession>
<evidence type="ECO:0000256" key="3">
    <source>
        <dbReference type="ARBA" id="ARBA00022737"/>
    </source>
</evidence>
<keyword evidence="4 10" id="KW-0863">Zinc-finger</keyword>
<name>A0A3F3Q9X5_9EURO</name>
<evidence type="ECO:0000259" key="12">
    <source>
        <dbReference type="PROSITE" id="PS50157"/>
    </source>
</evidence>
<proteinExistence type="predicted"/>
<evidence type="ECO:0000256" key="11">
    <source>
        <dbReference type="SAM" id="MobiDB-lite"/>
    </source>
</evidence>
<dbReference type="PROSITE" id="PS50157">
    <property type="entry name" value="ZINC_FINGER_C2H2_2"/>
    <property type="match status" value="1"/>
</dbReference>
<dbReference type="InterPro" id="IPR036236">
    <property type="entry name" value="Znf_C2H2_sf"/>
</dbReference>
<gene>
    <name evidence="13" type="ORF">BDQ94DRAFT_126761</name>
</gene>
<evidence type="ECO:0000256" key="6">
    <source>
        <dbReference type="ARBA" id="ARBA00023015"/>
    </source>
</evidence>